<evidence type="ECO:0008006" key="3">
    <source>
        <dbReference type="Google" id="ProtNLM"/>
    </source>
</evidence>
<dbReference type="RefSeq" id="WP_052880788.1">
    <property type="nucleotide sequence ID" value="NZ_CP010904.1"/>
</dbReference>
<name>A0A0G3EF08_9BACT</name>
<reference evidence="2" key="1">
    <citation type="submission" date="2015-02" db="EMBL/GenBank/DDBJ databases">
        <title>Description and complete genome sequence of the first cultured representative of the subdivision 5 of the Verrucomicrobia phylum.</title>
        <authorList>
            <person name="Spring S."/>
            <person name="Bunk B."/>
            <person name="Sproer C."/>
            <person name="Klenk H.-P."/>
        </authorList>
    </citation>
    <scope>NUCLEOTIDE SEQUENCE [LARGE SCALE GENOMIC DNA]</scope>
    <source>
        <strain evidence="2">L21-Fru-AB</strain>
    </source>
</reference>
<accession>A0A0G3EF08</accession>
<reference evidence="1 2" key="2">
    <citation type="journal article" date="2016" name="ISME J.">
        <title>Characterization of the first cultured representative of Verrucomicrobia subdivision 5 indicates the proposal of a novel phylum.</title>
        <authorList>
            <person name="Spring S."/>
            <person name="Bunk B."/>
            <person name="Sproer C."/>
            <person name="Schumann P."/>
            <person name="Rohde M."/>
            <person name="Tindall B.J."/>
            <person name="Klenk H.P."/>
        </authorList>
    </citation>
    <scope>NUCLEOTIDE SEQUENCE [LARGE SCALE GENOMIC DNA]</scope>
    <source>
        <strain evidence="1 2">L21-Fru-AB</strain>
    </source>
</reference>
<protein>
    <recommendedName>
        <fullName evidence="3">Sulfotransferase domain protein</fullName>
    </recommendedName>
</protein>
<dbReference type="AlphaFoldDB" id="A0A0G3EF08"/>
<dbReference type="KEGG" id="vbl:L21SP4_00057"/>
<dbReference type="Gene3D" id="3.40.50.300">
    <property type="entry name" value="P-loop containing nucleotide triphosphate hydrolases"/>
    <property type="match status" value="1"/>
</dbReference>
<proteinExistence type="predicted"/>
<evidence type="ECO:0000313" key="2">
    <source>
        <dbReference type="Proteomes" id="UP000035268"/>
    </source>
</evidence>
<organism evidence="1 2">
    <name type="scientific">Kiritimatiella glycovorans</name>
    <dbReference type="NCBI Taxonomy" id="1307763"/>
    <lineage>
        <taxon>Bacteria</taxon>
        <taxon>Pseudomonadati</taxon>
        <taxon>Kiritimatiellota</taxon>
        <taxon>Kiritimatiellia</taxon>
        <taxon>Kiritimatiellales</taxon>
        <taxon>Kiritimatiellaceae</taxon>
        <taxon>Kiritimatiella</taxon>
    </lineage>
</organism>
<dbReference type="EMBL" id="CP010904">
    <property type="protein sequence ID" value="AKJ63345.1"/>
    <property type="molecule type" value="Genomic_DNA"/>
</dbReference>
<evidence type="ECO:0000313" key="1">
    <source>
        <dbReference type="EMBL" id="AKJ63345.1"/>
    </source>
</evidence>
<dbReference type="SUPFAM" id="SSF52540">
    <property type="entry name" value="P-loop containing nucleoside triphosphate hydrolases"/>
    <property type="match status" value="1"/>
</dbReference>
<keyword evidence="2" id="KW-1185">Reference proteome</keyword>
<sequence length="264" mass="30676">MRLPHVRKKMEIDDRARAREPATRRERSVVVVLSTMRSGSTLLKALLATAPDVSDLPEVDFQRFRHRRHLADIRDMSGAPVVVLKRPAWFHEVLSYPKLPRFEGVRKIVLFRDAYETVRSLRKMIFHRLSGWTEPFFNSLLAEHYWCRVTENLLNVQENDPEATIPVRYEDLVVQPEEVTRRLFSFIGSAREEGVNSYNPPTHHKWSWGKDDGGTKIRSLQVQPPPPTDYANRHLASVIRESERIARLRERLGYKPLPDPGISP</sequence>
<gene>
    <name evidence="1" type="ORF">L21SP4_00057</name>
</gene>
<dbReference type="Pfam" id="PF13469">
    <property type="entry name" value="Sulfotransfer_3"/>
    <property type="match status" value="1"/>
</dbReference>
<dbReference type="OrthoDB" id="9777890at2"/>
<dbReference type="Proteomes" id="UP000035268">
    <property type="component" value="Chromosome"/>
</dbReference>
<dbReference type="InterPro" id="IPR027417">
    <property type="entry name" value="P-loop_NTPase"/>
</dbReference>
<dbReference type="STRING" id="1307763.L21SP4_00057"/>